<feature type="transmembrane region" description="Helical" evidence="2">
    <location>
        <begin position="238"/>
        <end position="256"/>
    </location>
</feature>
<evidence type="ECO:0000313" key="3">
    <source>
        <dbReference type="EMBL" id="GAA4880014.1"/>
    </source>
</evidence>
<evidence type="ECO:0008006" key="5">
    <source>
        <dbReference type="Google" id="ProtNLM"/>
    </source>
</evidence>
<protein>
    <recommendedName>
        <fullName evidence="5">PqqD family protein</fullName>
    </recommendedName>
</protein>
<feature type="transmembrane region" description="Helical" evidence="2">
    <location>
        <begin position="138"/>
        <end position="160"/>
    </location>
</feature>
<feature type="compositionally biased region" description="Low complexity" evidence="1">
    <location>
        <begin position="394"/>
        <end position="413"/>
    </location>
</feature>
<gene>
    <name evidence="3" type="ORF">GCM10023235_70390</name>
</gene>
<evidence type="ECO:0000256" key="1">
    <source>
        <dbReference type="SAM" id="MobiDB-lite"/>
    </source>
</evidence>
<dbReference type="EMBL" id="BAABIS010000001">
    <property type="protein sequence ID" value="GAA4880014.1"/>
    <property type="molecule type" value="Genomic_DNA"/>
</dbReference>
<comment type="caution">
    <text evidence="3">The sequence shown here is derived from an EMBL/GenBank/DDBJ whole genome shotgun (WGS) entry which is preliminary data.</text>
</comment>
<sequence>MSESTIALHELSFVPEGDEVLVGRLDTGSYAVFPADGAELLRRIAEGMPPDRAAEWYEETFEEEVDVEDFLDTIRELGFVRDAGAEQADAPAAPVRFRGLGRAAFSPVAWCCYLAVVALWSVTLAGHDDLRPHPSQIFFVRSLLVVQLVITFGQVPLLLAHEGFHILAGRRLGLPTKLRLSNRLTYIVAETETNGLLSVERRKRYLPFLAGMLCDAVVLAALGLIAQAGRDADGVLSTTGRVCLALGFTVVMRICWQFQLYLRTDLYYVFATALHCYDLHDAAKAVLRNRIWRLLGRPERQVDENQWTEQDRRVGTFYGPFIVLGFCVLVGITAFASIPITLDYLRIAAHALGSGRVDAHFWDSLLSLLLNAAQGATLIVLARRKRREQRRPAGRGSAAAPVAAPTPTVPMEG</sequence>
<feature type="transmembrane region" description="Helical" evidence="2">
    <location>
        <begin position="360"/>
        <end position="382"/>
    </location>
</feature>
<keyword evidence="2" id="KW-0472">Membrane</keyword>
<keyword evidence="4" id="KW-1185">Reference proteome</keyword>
<dbReference type="RefSeq" id="WP_345700960.1">
    <property type="nucleotide sequence ID" value="NZ_BAABIS010000001.1"/>
</dbReference>
<evidence type="ECO:0000313" key="4">
    <source>
        <dbReference type="Proteomes" id="UP001501752"/>
    </source>
</evidence>
<reference evidence="4" key="1">
    <citation type="journal article" date="2019" name="Int. J. Syst. Evol. Microbiol.">
        <title>The Global Catalogue of Microorganisms (GCM) 10K type strain sequencing project: providing services to taxonomists for standard genome sequencing and annotation.</title>
        <authorList>
            <consortium name="The Broad Institute Genomics Platform"/>
            <consortium name="The Broad Institute Genome Sequencing Center for Infectious Disease"/>
            <person name="Wu L."/>
            <person name="Ma J."/>
        </authorList>
    </citation>
    <scope>NUCLEOTIDE SEQUENCE [LARGE SCALE GENOMIC DNA]</scope>
    <source>
        <strain evidence="4">JCM 13006</strain>
    </source>
</reference>
<proteinExistence type="predicted"/>
<feature type="transmembrane region" description="Helical" evidence="2">
    <location>
        <begin position="104"/>
        <end position="126"/>
    </location>
</feature>
<evidence type="ECO:0000256" key="2">
    <source>
        <dbReference type="SAM" id="Phobius"/>
    </source>
</evidence>
<dbReference type="Proteomes" id="UP001501752">
    <property type="component" value="Unassembled WGS sequence"/>
</dbReference>
<feature type="transmembrane region" description="Helical" evidence="2">
    <location>
        <begin position="205"/>
        <end position="226"/>
    </location>
</feature>
<keyword evidence="2" id="KW-0812">Transmembrane</keyword>
<feature type="transmembrane region" description="Helical" evidence="2">
    <location>
        <begin position="317"/>
        <end position="340"/>
    </location>
</feature>
<name>A0ABP9ELK5_9ACTN</name>
<keyword evidence="2" id="KW-1133">Transmembrane helix</keyword>
<feature type="region of interest" description="Disordered" evidence="1">
    <location>
        <begin position="389"/>
        <end position="413"/>
    </location>
</feature>
<organism evidence="3 4">
    <name type="scientific">Kitasatospora terrestris</name>
    <dbReference type="NCBI Taxonomy" id="258051"/>
    <lineage>
        <taxon>Bacteria</taxon>
        <taxon>Bacillati</taxon>
        <taxon>Actinomycetota</taxon>
        <taxon>Actinomycetes</taxon>
        <taxon>Kitasatosporales</taxon>
        <taxon>Streptomycetaceae</taxon>
        <taxon>Kitasatospora</taxon>
    </lineage>
</organism>
<accession>A0ABP9ELK5</accession>